<name>A0A5A5TIN8_9CHLR</name>
<dbReference type="Proteomes" id="UP000322530">
    <property type="component" value="Unassembled WGS sequence"/>
</dbReference>
<feature type="transmembrane region" description="Helical" evidence="2">
    <location>
        <begin position="35"/>
        <end position="57"/>
    </location>
</feature>
<feature type="compositionally biased region" description="Polar residues" evidence="1">
    <location>
        <begin position="1"/>
        <end position="14"/>
    </location>
</feature>
<evidence type="ECO:0000256" key="2">
    <source>
        <dbReference type="SAM" id="Phobius"/>
    </source>
</evidence>
<keyword evidence="2" id="KW-0812">Transmembrane</keyword>
<reference evidence="3 4" key="1">
    <citation type="submission" date="2019-01" db="EMBL/GenBank/DDBJ databases">
        <title>Draft genome sequence of Dictyobacter sp. Uno17.</title>
        <authorList>
            <person name="Wang C.M."/>
            <person name="Zheng Y."/>
            <person name="Sakai Y."/>
            <person name="Abe K."/>
            <person name="Yokota A."/>
            <person name="Yabe S."/>
        </authorList>
    </citation>
    <scope>NUCLEOTIDE SEQUENCE [LARGE SCALE GENOMIC DNA]</scope>
    <source>
        <strain evidence="3 4">Uno17</strain>
    </source>
</reference>
<accession>A0A5A5TIN8</accession>
<evidence type="ECO:0000313" key="3">
    <source>
        <dbReference type="EMBL" id="GCF11192.1"/>
    </source>
</evidence>
<keyword evidence="4" id="KW-1185">Reference proteome</keyword>
<feature type="transmembrane region" description="Helical" evidence="2">
    <location>
        <begin position="63"/>
        <end position="85"/>
    </location>
</feature>
<evidence type="ECO:0000256" key="1">
    <source>
        <dbReference type="SAM" id="MobiDB-lite"/>
    </source>
</evidence>
<evidence type="ECO:0000313" key="4">
    <source>
        <dbReference type="Proteomes" id="UP000322530"/>
    </source>
</evidence>
<feature type="region of interest" description="Disordered" evidence="1">
    <location>
        <begin position="1"/>
        <end position="27"/>
    </location>
</feature>
<comment type="caution">
    <text evidence="3">The sequence shown here is derived from an EMBL/GenBank/DDBJ whole genome shotgun (WGS) entry which is preliminary data.</text>
</comment>
<proteinExistence type="predicted"/>
<gene>
    <name evidence="3" type="ORF">KDI_47560</name>
</gene>
<sequence length="93" mass="9868">MKSLNDNESVSPSGLTGMDGENGKGRSGVVGNERLTALAGSVLLVLILVELVSSAYLQALMPIHIFVGVLLAGPSLPDTFFMRFFSSIEARRT</sequence>
<dbReference type="AlphaFoldDB" id="A0A5A5TIN8"/>
<keyword evidence="2" id="KW-0472">Membrane</keyword>
<organism evidence="3 4">
    <name type="scientific">Dictyobacter arantiisoli</name>
    <dbReference type="NCBI Taxonomy" id="2014874"/>
    <lineage>
        <taxon>Bacteria</taxon>
        <taxon>Bacillati</taxon>
        <taxon>Chloroflexota</taxon>
        <taxon>Ktedonobacteria</taxon>
        <taxon>Ktedonobacterales</taxon>
        <taxon>Dictyobacteraceae</taxon>
        <taxon>Dictyobacter</taxon>
    </lineage>
</organism>
<dbReference type="EMBL" id="BIXY01000098">
    <property type="protein sequence ID" value="GCF11192.1"/>
    <property type="molecule type" value="Genomic_DNA"/>
</dbReference>
<keyword evidence="2" id="KW-1133">Transmembrane helix</keyword>
<protein>
    <submittedName>
        <fullName evidence="3">Uncharacterized protein</fullName>
    </submittedName>
</protein>